<protein>
    <recommendedName>
        <fullName evidence="5">MARVEL domain-containing protein</fullName>
    </recommendedName>
</protein>
<keyword evidence="2" id="KW-0472">Membrane</keyword>
<evidence type="ECO:0000256" key="1">
    <source>
        <dbReference type="SAM" id="MobiDB-lite"/>
    </source>
</evidence>
<evidence type="ECO:0000313" key="4">
    <source>
        <dbReference type="Proteomes" id="UP001629113"/>
    </source>
</evidence>
<organism evidence="3 4">
    <name type="scientific">Phlyctema vagabunda</name>
    <dbReference type="NCBI Taxonomy" id="108571"/>
    <lineage>
        <taxon>Eukaryota</taxon>
        <taxon>Fungi</taxon>
        <taxon>Dikarya</taxon>
        <taxon>Ascomycota</taxon>
        <taxon>Pezizomycotina</taxon>
        <taxon>Leotiomycetes</taxon>
        <taxon>Helotiales</taxon>
        <taxon>Dermateaceae</taxon>
        <taxon>Phlyctema</taxon>
    </lineage>
</organism>
<comment type="caution">
    <text evidence="3">The sequence shown here is derived from an EMBL/GenBank/DDBJ whole genome shotgun (WGS) entry which is preliminary data.</text>
</comment>
<reference evidence="3 4" key="1">
    <citation type="submission" date="2024-06" db="EMBL/GenBank/DDBJ databases">
        <title>Complete genome of Phlyctema vagabunda strain 19-DSS-EL-015.</title>
        <authorList>
            <person name="Fiorenzani C."/>
        </authorList>
    </citation>
    <scope>NUCLEOTIDE SEQUENCE [LARGE SCALE GENOMIC DNA]</scope>
    <source>
        <strain evidence="3 4">19-DSS-EL-015</strain>
    </source>
</reference>
<dbReference type="Proteomes" id="UP001629113">
    <property type="component" value="Unassembled WGS sequence"/>
</dbReference>
<feature type="transmembrane region" description="Helical" evidence="2">
    <location>
        <begin position="66"/>
        <end position="85"/>
    </location>
</feature>
<dbReference type="EMBL" id="JBFCZG010000002">
    <property type="protein sequence ID" value="KAL3426346.1"/>
    <property type="molecule type" value="Genomic_DNA"/>
</dbReference>
<accession>A0ABR4PSM7</accession>
<evidence type="ECO:0000256" key="2">
    <source>
        <dbReference type="SAM" id="Phobius"/>
    </source>
</evidence>
<feature type="transmembrane region" description="Helical" evidence="2">
    <location>
        <begin position="31"/>
        <end position="54"/>
    </location>
</feature>
<feature type="region of interest" description="Disordered" evidence="1">
    <location>
        <begin position="138"/>
        <end position="157"/>
    </location>
</feature>
<keyword evidence="2" id="KW-0812">Transmembrane</keyword>
<sequence length="157" mass="17159">MIVAVLAVSGARLLTQNSTRTPSSRGGRSNTIALSMGAKSLIFVAYQVLTEYVSKFRRWASAKANFILNCIDIVSWAAVVFMGIQANLKMCSGTGCLLSWIVIALGGCLSLLSVVTSYISWGDYRYFRANKVRPGQTATMEELSETESKPYRRSGRA</sequence>
<evidence type="ECO:0008006" key="5">
    <source>
        <dbReference type="Google" id="ProtNLM"/>
    </source>
</evidence>
<keyword evidence="2" id="KW-1133">Transmembrane helix</keyword>
<keyword evidence="4" id="KW-1185">Reference proteome</keyword>
<gene>
    <name evidence="3" type="ORF">PVAG01_03137</name>
</gene>
<name>A0ABR4PSM7_9HELO</name>
<evidence type="ECO:0000313" key="3">
    <source>
        <dbReference type="EMBL" id="KAL3426346.1"/>
    </source>
</evidence>
<proteinExistence type="predicted"/>
<feature type="transmembrane region" description="Helical" evidence="2">
    <location>
        <begin position="97"/>
        <end position="121"/>
    </location>
</feature>